<dbReference type="PROSITE" id="PS51391">
    <property type="entry name" value="CID"/>
    <property type="match status" value="1"/>
</dbReference>
<dbReference type="EMBL" id="CARXXK010000001">
    <property type="protein sequence ID" value="CAI6343759.1"/>
    <property type="molecule type" value="Genomic_DNA"/>
</dbReference>
<dbReference type="SUPFAM" id="SSF48464">
    <property type="entry name" value="ENTH/VHS domain"/>
    <property type="match status" value="1"/>
</dbReference>
<dbReference type="PANTHER" id="PTHR12460:SF40">
    <property type="entry name" value="REGULATION OF NUCLEAR PRE-MRNA DOMAIN-CONTAINING PROTEIN 2"/>
    <property type="match status" value="1"/>
</dbReference>
<evidence type="ECO:0000313" key="3">
    <source>
        <dbReference type="EMBL" id="CAI6343759.1"/>
    </source>
</evidence>
<accession>A0AAV0VJA6</accession>
<dbReference type="Proteomes" id="UP001160148">
    <property type="component" value="Unassembled WGS sequence"/>
</dbReference>
<sequence>MIEYSDAEFEKKLMLLKDTQDAIQSLSAWCLKRHEHYKSIITIWLKAIRKVKIEKRLTLFYLANDVIQYSKKKNYKFIDGWATAIQKAIPYVRDEKIQTKISRIIKIWEERGVYDDSYLADLTGLLTTPIQKLKLADPVQEFQIHALAVKIRSCVKLEQITDLKMKNLREANLPLTNNEAIQNMLKDRTRSHEFLNELNDGMSKIESYIKCLKRETIDRAQLIDALEVATSYYEEQNGEVTTVAQAYFNYTKRVKLLKSKLESLVGSMPTDSPMPSPDINAPSPSTSSVSIEDLNIHNINYDTVLNSDKYMMNSSIENSINDTDIYVPTTVINNIKSYITPDTYTTVQEMYDPASISFPAIENQDQQSLTTSQFPYDAPSPPPDETFAYSAFHNQTNVSYTNDMNNHNKSSTFSTSSYEAYVPTPMSSSQQFITTEFSNNVIPPTNSSSLINENTIPVSHVPQTAWDVTGHTDWSTNDTPASPPFHEKISYQNTPIISKTDGGPGIDHCVLASKIIDRDERVSQDIITKTSDIDHRNLISLTHSPHMNSSMVSVDVDYRAFPGIPMPPSPPALLMEAVSKPPKDNVESVDMDLSDDDEKPKSIHDQKHEHHVLLPPPLPPPMPFDFDQQSVPDIKNHWEQPPPPWSNDISGFNGSQWNIEQSDQWKHPNQWEQEQSDSNFVHNQPQLQWPQNVQRSQSIEDFRPKWKRGISNWPRGPRNFIPHSRPTGRWNQGPRFGPRNQPW</sequence>
<dbReference type="InterPro" id="IPR008942">
    <property type="entry name" value="ENTH_VHS"/>
</dbReference>
<dbReference type="Gene3D" id="6.10.250.2560">
    <property type="match status" value="1"/>
</dbReference>
<evidence type="ECO:0000259" key="2">
    <source>
        <dbReference type="PROSITE" id="PS51391"/>
    </source>
</evidence>
<feature type="region of interest" description="Disordered" evidence="1">
    <location>
        <begin position="268"/>
        <end position="287"/>
    </location>
</feature>
<name>A0AAV0VJA6_9HEMI</name>
<reference evidence="3 4" key="1">
    <citation type="submission" date="2023-01" db="EMBL/GenBank/DDBJ databases">
        <authorList>
            <person name="Whitehead M."/>
        </authorList>
    </citation>
    <scope>NUCLEOTIDE SEQUENCE [LARGE SCALE GENOMIC DNA]</scope>
</reference>
<dbReference type="AlphaFoldDB" id="A0AAV0VJA6"/>
<dbReference type="Pfam" id="PF04818">
    <property type="entry name" value="CID"/>
    <property type="match status" value="1"/>
</dbReference>
<feature type="region of interest" description="Disordered" evidence="1">
    <location>
        <begin position="690"/>
        <end position="743"/>
    </location>
</feature>
<dbReference type="GO" id="GO:0031124">
    <property type="term" value="P:mRNA 3'-end processing"/>
    <property type="evidence" value="ECO:0007669"/>
    <property type="project" value="TreeGrafter"/>
</dbReference>
<dbReference type="GO" id="GO:0000993">
    <property type="term" value="F:RNA polymerase II complex binding"/>
    <property type="evidence" value="ECO:0007669"/>
    <property type="project" value="TreeGrafter"/>
</dbReference>
<dbReference type="SMART" id="SM00582">
    <property type="entry name" value="RPR"/>
    <property type="match status" value="1"/>
</dbReference>
<dbReference type="CDD" id="cd16981">
    <property type="entry name" value="CID_RPRD_like"/>
    <property type="match status" value="1"/>
</dbReference>
<evidence type="ECO:0000313" key="4">
    <source>
        <dbReference type="Proteomes" id="UP001160148"/>
    </source>
</evidence>
<comment type="caution">
    <text evidence="3">The sequence shown here is derived from an EMBL/GenBank/DDBJ whole genome shotgun (WGS) entry which is preliminary data.</text>
</comment>
<keyword evidence="4" id="KW-1185">Reference proteome</keyword>
<evidence type="ECO:0000256" key="1">
    <source>
        <dbReference type="SAM" id="MobiDB-lite"/>
    </source>
</evidence>
<feature type="compositionally biased region" description="Acidic residues" evidence="1">
    <location>
        <begin position="587"/>
        <end position="597"/>
    </location>
</feature>
<feature type="domain" description="CID" evidence="2">
    <location>
        <begin position="1"/>
        <end position="130"/>
    </location>
</feature>
<organism evidence="3 4">
    <name type="scientific">Macrosiphum euphorbiae</name>
    <name type="common">potato aphid</name>
    <dbReference type="NCBI Taxonomy" id="13131"/>
    <lineage>
        <taxon>Eukaryota</taxon>
        <taxon>Metazoa</taxon>
        <taxon>Ecdysozoa</taxon>
        <taxon>Arthropoda</taxon>
        <taxon>Hexapoda</taxon>
        <taxon>Insecta</taxon>
        <taxon>Pterygota</taxon>
        <taxon>Neoptera</taxon>
        <taxon>Paraneoptera</taxon>
        <taxon>Hemiptera</taxon>
        <taxon>Sternorrhyncha</taxon>
        <taxon>Aphidomorpha</taxon>
        <taxon>Aphidoidea</taxon>
        <taxon>Aphididae</taxon>
        <taxon>Macrosiphini</taxon>
        <taxon>Macrosiphum</taxon>
    </lineage>
</organism>
<dbReference type="PANTHER" id="PTHR12460">
    <property type="entry name" value="CYCLIN-DEPENDENT KINASE INHIBITOR-RELATED PROTEIN"/>
    <property type="match status" value="1"/>
</dbReference>
<dbReference type="Gene3D" id="1.25.40.90">
    <property type="match status" value="1"/>
</dbReference>
<feature type="region of interest" description="Disordered" evidence="1">
    <location>
        <begin position="582"/>
        <end position="605"/>
    </location>
</feature>
<proteinExistence type="predicted"/>
<gene>
    <name evidence="3" type="ORF">MEUPH1_LOCUS982</name>
</gene>
<dbReference type="InterPro" id="IPR006569">
    <property type="entry name" value="CID_dom"/>
</dbReference>
<protein>
    <recommendedName>
        <fullName evidence="2">CID domain-containing protein</fullName>
    </recommendedName>
</protein>